<reference evidence="11" key="1">
    <citation type="submission" date="2020-12" db="EMBL/GenBank/DDBJ databases">
        <title>Methylobrevis albus sp. nov., isolated from fresh water lack sediment.</title>
        <authorList>
            <person name="Zou Q."/>
        </authorList>
    </citation>
    <scope>NUCLEOTIDE SEQUENCE</scope>
    <source>
        <strain evidence="11">L22</strain>
    </source>
</reference>
<dbReference type="NCBIfam" id="TIGR00464">
    <property type="entry name" value="gltX_bact"/>
    <property type="match status" value="1"/>
</dbReference>
<evidence type="ECO:0000256" key="6">
    <source>
        <dbReference type="ARBA" id="ARBA00022917"/>
    </source>
</evidence>
<gene>
    <name evidence="8" type="primary">gltX</name>
    <name evidence="11" type="ORF">I5731_14275</name>
</gene>
<evidence type="ECO:0000256" key="1">
    <source>
        <dbReference type="ARBA" id="ARBA00007894"/>
    </source>
</evidence>
<dbReference type="InterPro" id="IPR008925">
    <property type="entry name" value="aa_tRNA-synth_I_cd-bd_sf"/>
</dbReference>
<name>A0A931I4B3_9HYPH</name>
<dbReference type="InterPro" id="IPR000924">
    <property type="entry name" value="Glu/Gln-tRNA-synth"/>
</dbReference>
<evidence type="ECO:0000256" key="2">
    <source>
        <dbReference type="ARBA" id="ARBA00022490"/>
    </source>
</evidence>
<comment type="catalytic activity">
    <reaction evidence="8">
        <text>tRNA(Glu) + L-glutamate + ATP = L-glutamyl-tRNA(Glu) + AMP + diphosphate</text>
        <dbReference type="Rhea" id="RHEA:23540"/>
        <dbReference type="Rhea" id="RHEA-COMP:9663"/>
        <dbReference type="Rhea" id="RHEA-COMP:9680"/>
        <dbReference type="ChEBI" id="CHEBI:29985"/>
        <dbReference type="ChEBI" id="CHEBI:30616"/>
        <dbReference type="ChEBI" id="CHEBI:33019"/>
        <dbReference type="ChEBI" id="CHEBI:78442"/>
        <dbReference type="ChEBI" id="CHEBI:78520"/>
        <dbReference type="ChEBI" id="CHEBI:456215"/>
        <dbReference type="EC" id="6.1.1.17"/>
    </reaction>
</comment>
<dbReference type="Gene3D" id="1.10.10.350">
    <property type="match status" value="1"/>
</dbReference>
<keyword evidence="5 8" id="KW-0067">ATP-binding</keyword>
<dbReference type="EMBL" id="JADZLT010000052">
    <property type="protein sequence ID" value="MBH0238996.1"/>
    <property type="molecule type" value="Genomic_DNA"/>
</dbReference>
<dbReference type="InterPro" id="IPR020751">
    <property type="entry name" value="aa-tRNA-synth_I_codon-bd_sub2"/>
</dbReference>
<accession>A0A931I4B3</accession>
<comment type="subunit">
    <text evidence="8">Monomer.</text>
</comment>
<comment type="similarity">
    <text evidence="1 8">Belongs to the class-I aminoacyl-tRNA synthetase family. Glutamate--tRNA ligase type 1 subfamily.</text>
</comment>
<keyword evidence="6 8" id="KW-0648">Protein biosynthesis</keyword>
<dbReference type="GO" id="GO:0005524">
    <property type="term" value="F:ATP binding"/>
    <property type="evidence" value="ECO:0007669"/>
    <property type="project" value="UniProtKB-UniRule"/>
</dbReference>
<feature type="domain" description="Aminoacyl-tRNA synthetase class I anticodon-binding" evidence="10">
    <location>
        <begin position="383"/>
        <end position="453"/>
    </location>
</feature>
<dbReference type="EC" id="6.1.1.17" evidence="8"/>
<comment type="function">
    <text evidence="8">Catalyzes the attachment of glutamate to tRNA(Glu) in a two-step reaction: glutamate is first activated by ATP to form Glu-AMP and then transferred to the acceptor end of tRNA(Glu).</text>
</comment>
<evidence type="ECO:0000256" key="7">
    <source>
        <dbReference type="ARBA" id="ARBA00023146"/>
    </source>
</evidence>
<organism evidence="11 12">
    <name type="scientific">Methylobrevis albus</name>
    <dbReference type="NCBI Taxonomy" id="2793297"/>
    <lineage>
        <taxon>Bacteria</taxon>
        <taxon>Pseudomonadati</taxon>
        <taxon>Pseudomonadota</taxon>
        <taxon>Alphaproteobacteria</taxon>
        <taxon>Hyphomicrobiales</taxon>
        <taxon>Pleomorphomonadaceae</taxon>
        <taxon>Methylobrevis</taxon>
    </lineage>
</organism>
<dbReference type="InterPro" id="IPR001412">
    <property type="entry name" value="aa-tRNA-synth_I_CS"/>
</dbReference>
<dbReference type="AlphaFoldDB" id="A0A931I4B3"/>
<dbReference type="SUPFAM" id="SSF52374">
    <property type="entry name" value="Nucleotidylyl transferase"/>
    <property type="match status" value="1"/>
</dbReference>
<comment type="caution">
    <text evidence="11">The sequence shown here is derived from an EMBL/GenBank/DDBJ whole genome shotgun (WGS) entry which is preliminary data.</text>
</comment>
<dbReference type="HAMAP" id="MF_00022">
    <property type="entry name" value="Glu_tRNA_synth_type1"/>
    <property type="match status" value="1"/>
</dbReference>
<protein>
    <recommendedName>
        <fullName evidence="8">Glutamate--tRNA ligase</fullName>
        <ecNumber evidence="8">6.1.1.17</ecNumber>
    </recommendedName>
    <alternativeName>
        <fullName evidence="8">Glutamyl-tRNA synthetase</fullName>
        <shortName evidence="8">GluRS</shortName>
    </alternativeName>
</protein>
<proteinExistence type="inferred from homology"/>
<evidence type="ECO:0000259" key="10">
    <source>
        <dbReference type="Pfam" id="PF19269"/>
    </source>
</evidence>
<feature type="short sequence motif" description="'KMSKS' region" evidence="8">
    <location>
        <begin position="250"/>
        <end position="254"/>
    </location>
</feature>
<dbReference type="GO" id="GO:0000049">
    <property type="term" value="F:tRNA binding"/>
    <property type="evidence" value="ECO:0007669"/>
    <property type="project" value="InterPro"/>
</dbReference>
<dbReference type="Proteomes" id="UP000631694">
    <property type="component" value="Unassembled WGS sequence"/>
</dbReference>
<dbReference type="InterPro" id="IPR004527">
    <property type="entry name" value="Glu-tRNA-ligase_bac/mito"/>
</dbReference>
<comment type="caution">
    <text evidence="8">Lacks conserved residue(s) required for the propagation of feature annotation.</text>
</comment>
<dbReference type="InterPro" id="IPR049940">
    <property type="entry name" value="GluQ/Sye"/>
</dbReference>
<keyword evidence="4 8" id="KW-0547">Nucleotide-binding</keyword>
<dbReference type="Pfam" id="PF00749">
    <property type="entry name" value="tRNA-synt_1c"/>
    <property type="match status" value="1"/>
</dbReference>
<dbReference type="Gene3D" id="3.40.50.620">
    <property type="entry name" value="HUPs"/>
    <property type="match status" value="1"/>
</dbReference>
<evidence type="ECO:0000313" key="11">
    <source>
        <dbReference type="EMBL" id="MBH0238996.1"/>
    </source>
</evidence>
<keyword evidence="12" id="KW-1185">Reference proteome</keyword>
<dbReference type="PRINTS" id="PR00987">
    <property type="entry name" value="TRNASYNTHGLU"/>
</dbReference>
<evidence type="ECO:0000256" key="4">
    <source>
        <dbReference type="ARBA" id="ARBA00022741"/>
    </source>
</evidence>
<dbReference type="InterPro" id="IPR045462">
    <property type="entry name" value="aa-tRNA-synth_I_cd-bd"/>
</dbReference>
<dbReference type="GO" id="GO:0004818">
    <property type="term" value="F:glutamate-tRNA ligase activity"/>
    <property type="evidence" value="ECO:0007669"/>
    <property type="project" value="UniProtKB-UniRule"/>
</dbReference>
<dbReference type="PROSITE" id="PS00178">
    <property type="entry name" value="AA_TRNA_LIGASE_I"/>
    <property type="match status" value="1"/>
</dbReference>
<keyword evidence="3 8" id="KW-0436">Ligase</keyword>
<keyword evidence="7 8" id="KW-0030">Aminoacyl-tRNA synthetase</keyword>
<dbReference type="RefSeq" id="WP_197312076.1">
    <property type="nucleotide sequence ID" value="NZ_JADZLT010000052.1"/>
</dbReference>
<dbReference type="GO" id="GO:0006424">
    <property type="term" value="P:glutamyl-tRNA aminoacylation"/>
    <property type="evidence" value="ECO:0007669"/>
    <property type="project" value="UniProtKB-UniRule"/>
</dbReference>
<dbReference type="InterPro" id="IPR014729">
    <property type="entry name" value="Rossmann-like_a/b/a_fold"/>
</dbReference>
<evidence type="ECO:0000313" key="12">
    <source>
        <dbReference type="Proteomes" id="UP000631694"/>
    </source>
</evidence>
<evidence type="ECO:0000256" key="8">
    <source>
        <dbReference type="HAMAP-Rule" id="MF_00022"/>
    </source>
</evidence>
<feature type="short sequence motif" description="'HIGH' region" evidence="8">
    <location>
        <begin position="9"/>
        <end position="19"/>
    </location>
</feature>
<feature type="binding site" evidence="8">
    <location>
        <position position="253"/>
    </location>
    <ligand>
        <name>ATP</name>
        <dbReference type="ChEBI" id="CHEBI:30616"/>
    </ligand>
</feature>
<dbReference type="SUPFAM" id="SSF48163">
    <property type="entry name" value="An anticodon-binding domain of class I aminoacyl-tRNA synthetases"/>
    <property type="match status" value="1"/>
</dbReference>
<dbReference type="InterPro" id="IPR020058">
    <property type="entry name" value="Glu/Gln-tRNA-synth_Ib_cat-dom"/>
</dbReference>
<dbReference type="Pfam" id="PF19269">
    <property type="entry name" value="Anticodon_2"/>
    <property type="match status" value="1"/>
</dbReference>
<feature type="domain" description="Glutamyl/glutaminyl-tRNA synthetase class Ib catalytic" evidence="9">
    <location>
        <begin position="4"/>
        <end position="317"/>
    </location>
</feature>
<keyword evidence="2 8" id="KW-0963">Cytoplasm</keyword>
<dbReference type="GO" id="GO:0005737">
    <property type="term" value="C:cytoplasm"/>
    <property type="evidence" value="ECO:0007669"/>
    <property type="project" value="UniProtKB-SubCell"/>
</dbReference>
<dbReference type="PANTHER" id="PTHR43311">
    <property type="entry name" value="GLUTAMATE--TRNA LIGASE"/>
    <property type="match status" value="1"/>
</dbReference>
<evidence type="ECO:0000256" key="3">
    <source>
        <dbReference type="ARBA" id="ARBA00022598"/>
    </source>
</evidence>
<evidence type="ECO:0000259" key="9">
    <source>
        <dbReference type="Pfam" id="PF00749"/>
    </source>
</evidence>
<sequence>MPLNVRFAPSPTGLLHIGNARTALFNWLLALKEGGRFILRFDDTDAERSRPEFADAIAEDLAWLGIRPHQVERQSARLGRYRAAMDDLIGRGLLYPCYETADELDLKRRRQRLRNQPPVYDRAALTLEPAERARLEAEGRRPHWRFLLPNHDGDPLQIGHRSIVFDDLSRGRQSIDLGSLSDPVLVREDGSFLYTLPSVVDDIDLGVTHVVRGEDHITNTGVQIALFEALGAAPPAFGHHNLLTDASGEGLSKRKGSLSLRSLREAGYEPQAVAALAVLTGTAAAVRAVADLAELAPGFDLAAVSKSSARFDPADLEALNADTLRALPFAAVAERMVALGVPADPEVWALFSGNLARFDDLAGWWHVVTGEAPRIIAVDDAPLLAIAAKLLPAFPFDQAAFKAWTAAVGAETGRKGKALFLPLRLALTGREHGPELAGLMRLIGREDTLARLSAPVG</sequence>
<comment type="subcellular location">
    <subcellularLocation>
        <location evidence="8">Cytoplasm</location>
    </subcellularLocation>
</comment>
<evidence type="ECO:0000256" key="5">
    <source>
        <dbReference type="ARBA" id="ARBA00022840"/>
    </source>
</evidence>
<dbReference type="PANTHER" id="PTHR43311:SF2">
    <property type="entry name" value="GLUTAMATE--TRNA LIGASE, MITOCHONDRIAL-RELATED"/>
    <property type="match status" value="1"/>
</dbReference>